<feature type="compositionally biased region" description="Low complexity" evidence="17">
    <location>
        <begin position="465"/>
        <end position="483"/>
    </location>
</feature>
<evidence type="ECO:0000256" key="3">
    <source>
        <dbReference type="ARBA" id="ARBA00004555"/>
    </source>
</evidence>
<proteinExistence type="inferred from homology"/>
<evidence type="ECO:0000256" key="2">
    <source>
        <dbReference type="ARBA" id="ARBA00004496"/>
    </source>
</evidence>
<dbReference type="OrthoDB" id="5982823at2759"/>
<feature type="chain" id="PRO_5025547284" evidence="18">
    <location>
        <begin position="23"/>
        <end position="483"/>
    </location>
</feature>
<evidence type="ECO:0000259" key="19">
    <source>
        <dbReference type="PROSITE" id="PS50222"/>
    </source>
</evidence>
<comment type="similarity">
    <text evidence="5">Belongs to the nucleobindin family.</text>
</comment>
<feature type="coiled-coil region" evidence="16">
    <location>
        <begin position="107"/>
        <end position="165"/>
    </location>
</feature>
<keyword evidence="7" id="KW-0964">Secreted</keyword>
<reference evidence="20 21" key="1">
    <citation type="submission" date="2019-07" db="EMBL/GenBank/DDBJ databases">
        <title>Draft genome assembly of a fouling barnacle, Amphibalanus amphitrite (Darwin, 1854): The first reference genome for Thecostraca.</title>
        <authorList>
            <person name="Kim W."/>
        </authorList>
    </citation>
    <scope>NUCLEOTIDE SEQUENCE [LARGE SCALE GENOMIC DNA]</scope>
    <source>
        <strain evidence="20">SNU_AA5</strain>
        <tissue evidence="20">Soma without cirri and trophi</tissue>
    </source>
</reference>
<evidence type="ECO:0000313" key="20">
    <source>
        <dbReference type="EMBL" id="KAF0290683.1"/>
    </source>
</evidence>
<dbReference type="PROSITE" id="PS00018">
    <property type="entry name" value="EF_HAND_1"/>
    <property type="match status" value="1"/>
</dbReference>
<dbReference type="InterPro" id="IPR057576">
    <property type="entry name" value="NUCB1_N"/>
</dbReference>
<dbReference type="InterPro" id="IPR018247">
    <property type="entry name" value="EF_Hand_1_Ca_BS"/>
</dbReference>
<feature type="region of interest" description="Disordered" evidence="17">
    <location>
        <begin position="269"/>
        <end position="483"/>
    </location>
</feature>
<evidence type="ECO:0000256" key="8">
    <source>
        <dbReference type="ARBA" id="ARBA00022553"/>
    </source>
</evidence>
<dbReference type="PROSITE" id="PS50222">
    <property type="entry name" value="EF_HAND_2"/>
    <property type="match status" value="1"/>
</dbReference>
<accession>A0A6A4VAL5</accession>
<protein>
    <submittedName>
        <fullName evidence="20">Nucleobindin-2</fullName>
    </submittedName>
</protein>
<dbReference type="AlphaFoldDB" id="A0A6A4VAL5"/>
<feature type="region of interest" description="Disordered" evidence="17">
    <location>
        <begin position="24"/>
        <end position="43"/>
    </location>
</feature>
<keyword evidence="11" id="KW-0677">Repeat</keyword>
<feature type="domain" description="EF-hand" evidence="19">
    <location>
        <begin position="284"/>
        <end position="319"/>
    </location>
</feature>
<keyword evidence="10 18" id="KW-0732">Signal</keyword>
<evidence type="ECO:0000256" key="17">
    <source>
        <dbReference type="SAM" id="MobiDB-lite"/>
    </source>
</evidence>
<dbReference type="GO" id="GO:0003677">
    <property type="term" value="F:DNA binding"/>
    <property type="evidence" value="ECO:0007669"/>
    <property type="project" value="UniProtKB-KW"/>
</dbReference>
<evidence type="ECO:0000256" key="14">
    <source>
        <dbReference type="ARBA" id="ARBA00023125"/>
    </source>
</evidence>
<gene>
    <name evidence="20" type="primary">Nucb2</name>
    <name evidence="20" type="ORF">FJT64_011120</name>
</gene>
<evidence type="ECO:0000256" key="6">
    <source>
        <dbReference type="ARBA" id="ARBA00022490"/>
    </source>
</evidence>
<evidence type="ECO:0000256" key="7">
    <source>
        <dbReference type="ARBA" id="ARBA00022525"/>
    </source>
</evidence>
<feature type="signal peptide" evidence="18">
    <location>
        <begin position="1"/>
        <end position="22"/>
    </location>
</feature>
<dbReference type="GO" id="GO:0005085">
    <property type="term" value="F:guanyl-nucleotide exchange factor activity"/>
    <property type="evidence" value="ECO:0007669"/>
    <property type="project" value="UniProtKB-KW"/>
</dbReference>
<dbReference type="GO" id="GO:0070062">
    <property type="term" value="C:extracellular exosome"/>
    <property type="evidence" value="ECO:0007669"/>
    <property type="project" value="TreeGrafter"/>
</dbReference>
<evidence type="ECO:0000256" key="10">
    <source>
        <dbReference type="ARBA" id="ARBA00022729"/>
    </source>
</evidence>
<evidence type="ECO:0000256" key="5">
    <source>
        <dbReference type="ARBA" id="ARBA00008063"/>
    </source>
</evidence>
<evidence type="ECO:0000256" key="15">
    <source>
        <dbReference type="ARBA" id="ARBA00023136"/>
    </source>
</evidence>
<keyword evidence="9" id="KW-0344">Guanine-nucleotide releasing factor</keyword>
<feature type="compositionally biased region" description="Basic and acidic residues" evidence="17">
    <location>
        <begin position="276"/>
        <end position="297"/>
    </location>
</feature>
<dbReference type="PANTHER" id="PTHR19237">
    <property type="entry name" value="NUCLEOBINDIN"/>
    <property type="match status" value="1"/>
</dbReference>
<dbReference type="GO" id="GO:0005794">
    <property type="term" value="C:Golgi apparatus"/>
    <property type="evidence" value="ECO:0007669"/>
    <property type="project" value="UniProtKB-SubCell"/>
</dbReference>
<feature type="compositionally biased region" description="Basic and acidic residues" evidence="17">
    <location>
        <begin position="313"/>
        <end position="370"/>
    </location>
</feature>
<name>A0A6A4VAL5_AMPAM</name>
<dbReference type="GO" id="GO:0016020">
    <property type="term" value="C:membrane"/>
    <property type="evidence" value="ECO:0007669"/>
    <property type="project" value="UniProtKB-SubCell"/>
</dbReference>
<dbReference type="CDD" id="cd00051">
    <property type="entry name" value="EFh"/>
    <property type="match status" value="1"/>
</dbReference>
<organism evidence="20 21">
    <name type="scientific">Amphibalanus amphitrite</name>
    <name type="common">Striped barnacle</name>
    <name type="synonym">Balanus amphitrite</name>
    <dbReference type="NCBI Taxonomy" id="1232801"/>
    <lineage>
        <taxon>Eukaryota</taxon>
        <taxon>Metazoa</taxon>
        <taxon>Ecdysozoa</taxon>
        <taxon>Arthropoda</taxon>
        <taxon>Crustacea</taxon>
        <taxon>Multicrustacea</taxon>
        <taxon>Cirripedia</taxon>
        <taxon>Thoracica</taxon>
        <taxon>Thoracicalcarea</taxon>
        <taxon>Balanomorpha</taxon>
        <taxon>Balanoidea</taxon>
        <taxon>Balanidae</taxon>
        <taxon>Amphibalaninae</taxon>
        <taxon>Amphibalanus</taxon>
    </lineage>
</organism>
<dbReference type="GO" id="GO:0005509">
    <property type="term" value="F:calcium ion binding"/>
    <property type="evidence" value="ECO:0007669"/>
    <property type="project" value="InterPro"/>
</dbReference>
<keyword evidence="13" id="KW-0333">Golgi apparatus</keyword>
<evidence type="ECO:0000256" key="9">
    <source>
        <dbReference type="ARBA" id="ARBA00022658"/>
    </source>
</evidence>
<keyword evidence="21" id="KW-1185">Reference proteome</keyword>
<dbReference type="InterPro" id="IPR002048">
    <property type="entry name" value="EF_hand_dom"/>
</dbReference>
<evidence type="ECO:0000256" key="16">
    <source>
        <dbReference type="SAM" id="Coils"/>
    </source>
</evidence>
<evidence type="ECO:0000313" key="21">
    <source>
        <dbReference type="Proteomes" id="UP000440578"/>
    </source>
</evidence>
<dbReference type="GO" id="GO:0005793">
    <property type="term" value="C:endoplasmic reticulum-Golgi intermediate compartment"/>
    <property type="evidence" value="ECO:0007669"/>
    <property type="project" value="TreeGrafter"/>
</dbReference>
<keyword evidence="12" id="KW-0106">Calcium</keyword>
<dbReference type="InterPro" id="IPR040250">
    <property type="entry name" value="Nucleobindin"/>
</dbReference>
<sequence>MARFHWVISASALLAFTCSVVAPPPRKQPEPKPAPDDDPNLNEATLGLEYRSYLEEIVKVLEEDPQFKVILDNATEQEIKSGAVADKLHVVDPSIRSRLDELKRIELERLRRKATEAYELSNGLDREAIKEPLHLEHRNPHTFREEDLRRLVRKTAHDLEELDRKRHEEFKKYEMEKEFNRTRELKKMDKQHREEAEKKHEEEVKTHKQHEKVHHPLSEDQLEEVWEEQDHMDKDSFDPETFFRMHDVDGNEQLDPVETMALFKSELDKLYNSSDADPREREEEMNQMRETTYKEVDTDQDGLISLEEFVASTKHEDYKHDQGWEGIPDREHEFEQKEFDEYAHHREQELGEEDHHDSEEHHDDHPEAHPDQPQLSLPIGNPPQPYHQQQQHGQPQQQQQQQQQQHGQPQQQQQQQLYAGQQQGIPLQQQGVPVQQHQGTYQQGVPVQHGVPVQQQYGAPPQQHGAPVPQQAVPGQQQKFHKQ</sequence>
<keyword evidence="6" id="KW-0963">Cytoplasm</keyword>
<dbReference type="Pfam" id="PF13499">
    <property type="entry name" value="EF-hand_7"/>
    <property type="match status" value="1"/>
</dbReference>
<dbReference type="Proteomes" id="UP000440578">
    <property type="component" value="Unassembled WGS sequence"/>
</dbReference>
<evidence type="ECO:0000256" key="12">
    <source>
        <dbReference type="ARBA" id="ARBA00022837"/>
    </source>
</evidence>
<comment type="caution">
    <text evidence="20">The sequence shown here is derived from an EMBL/GenBank/DDBJ whole genome shotgun (WGS) entry which is preliminary data.</text>
</comment>
<dbReference type="InterPro" id="IPR011992">
    <property type="entry name" value="EF-hand-dom_pair"/>
</dbReference>
<feature type="compositionally biased region" description="Low complexity" evidence="17">
    <location>
        <begin position="386"/>
        <end position="456"/>
    </location>
</feature>
<comment type="subcellular location">
    <subcellularLocation>
        <location evidence="2">Cytoplasm</location>
    </subcellularLocation>
    <subcellularLocation>
        <location evidence="3">Golgi apparatus</location>
    </subcellularLocation>
    <subcellularLocation>
        <location evidence="1">Membrane</location>
        <topology evidence="1">Peripheral membrane protein</topology>
    </subcellularLocation>
    <subcellularLocation>
        <location evidence="4">Secreted</location>
    </subcellularLocation>
</comment>
<feature type="region of interest" description="Disordered" evidence="17">
    <location>
        <begin position="187"/>
        <end position="218"/>
    </location>
</feature>
<evidence type="ECO:0000256" key="4">
    <source>
        <dbReference type="ARBA" id="ARBA00004613"/>
    </source>
</evidence>
<dbReference type="SUPFAM" id="SSF47473">
    <property type="entry name" value="EF-hand"/>
    <property type="match status" value="1"/>
</dbReference>
<keyword evidence="14" id="KW-0238">DNA-binding</keyword>
<feature type="compositionally biased region" description="Basic and acidic residues" evidence="17">
    <location>
        <begin position="187"/>
        <end position="206"/>
    </location>
</feature>
<dbReference type="Pfam" id="PF25434">
    <property type="entry name" value="NUCB1_N"/>
    <property type="match status" value="1"/>
</dbReference>
<keyword evidence="15" id="KW-0472">Membrane</keyword>
<keyword evidence="16" id="KW-0175">Coiled coil</keyword>
<dbReference type="Gene3D" id="1.10.238.10">
    <property type="entry name" value="EF-hand"/>
    <property type="match status" value="1"/>
</dbReference>
<evidence type="ECO:0000256" key="1">
    <source>
        <dbReference type="ARBA" id="ARBA00004170"/>
    </source>
</evidence>
<dbReference type="PANTHER" id="PTHR19237:SF20">
    <property type="entry name" value="NUCLEOBINDIN 1"/>
    <property type="match status" value="1"/>
</dbReference>
<evidence type="ECO:0000256" key="13">
    <source>
        <dbReference type="ARBA" id="ARBA00023034"/>
    </source>
</evidence>
<dbReference type="EMBL" id="VIIS01001935">
    <property type="protein sequence ID" value="KAF0290683.1"/>
    <property type="molecule type" value="Genomic_DNA"/>
</dbReference>
<evidence type="ECO:0000256" key="18">
    <source>
        <dbReference type="SAM" id="SignalP"/>
    </source>
</evidence>
<evidence type="ECO:0000256" key="11">
    <source>
        <dbReference type="ARBA" id="ARBA00022737"/>
    </source>
</evidence>
<keyword evidence="8" id="KW-0597">Phosphoprotein</keyword>